<comment type="caution">
    <text evidence="2">The sequence shown here is derived from an EMBL/GenBank/DDBJ whole genome shotgun (WGS) entry which is preliminary data.</text>
</comment>
<protein>
    <submittedName>
        <fullName evidence="2">Uncharacterized protein</fullName>
    </submittedName>
</protein>
<keyword evidence="3" id="KW-1185">Reference proteome</keyword>
<dbReference type="Proteomes" id="UP000290545">
    <property type="component" value="Unassembled WGS sequence"/>
</dbReference>
<reference evidence="2 3" key="1">
    <citation type="submission" date="2019-01" db="EMBL/GenBank/DDBJ databases">
        <title>Filimonas sp. strain TTM-71.</title>
        <authorList>
            <person name="Chen W.-M."/>
        </authorList>
    </citation>
    <scope>NUCLEOTIDE SEQUENCE [LARGE SCALE GENOMIC DNA]</scope>
    <source>
        <strain evidence="2 3">TTM-71</strain>
    </source>
</reference>
<gene>
    <name evidence="2" type="ORF">ESB13_08940</name>
</gene>
<keyword evidence="1" id="KW-0732">Signal</keyword>
<organism evidence="2 3">
    <name type="scientific">Filimonas effusa</name>
    <dbReference type="NCBI Taxonomy" id="2508721"/>
    <lineage>
        <taxon>Bacteria</taxon>
        <taxon>Pseudomonadati</taxon>
        <taxon>Bacteroidota</taxon>
        <taxon>Chitinophagia</taxon>
        <taxon>Chitinophagales</taxon>
        <taxon>Chitinophagaceae</taxon>
        <taxon>Filimonas</taxon>
    </lineage>
</organism>
<dbReference type="EMBL" id="SDHZ01000001">
    <property type="protein sequence ID" value="RXK86898.1"/>
    <property type="molecule type" value="Genomic_DNA"/>
</dbReference>
<evidence type="ECO:0000313" key="3">
    <source>
        <dbReference type="Proteomes" id="UP000290545"/>
    </source>
</evidence>
<proteinExistence type="predicted"/>
<dbReference type="OrthoDB" id="649216at2"/>
<dbReference type="AlphaFoldDB" id="A0A4Q1DD39"/>
<evidence type="ECO:0000256" key="1">
    <source>
        <dbReference type="SAM" id="SignalP"/>
    </source>
</evidence>
<accession>A0A4Q1DD39</accession>
<evidence type="ECO:0000313" key="2">
    <source>
        <dbReference type="EMBL" id="RXK86898.1"/>
    </source>
</evidence>
<feature type="signal peptide" evidence="1">
    <location>
        <begin position="1"/>
        <end position="21"/>
    </location>
</feature>
<sequence>MKQIYFLISLLVLGSALPAQTPDNAYLALQPYEVKGHINPFKFNITFGPYKATRIRRSLGSIFNFGDISLRNILVDMAGLPPYLQEQRQRAKDVFSFNLTKEEETAGTTKCRAILHQNERVRLLVPSDSAFFSVNNVDFLQAVIMLNNDTAQVWQMLASNLNGSMNEPQKGLLRHDTVTIKFEKTTMLLREKALDRTDVNSLLATLNMVYSFTCNNQVIAALSFKDSEKRFWLHEKADPKLAQVIAHAAMVLTLRRQLYQ</sequence>
<feature type="chain" id="PRO_5020302936" evidence="1">
    <location>
        <begin position="22"/>
        <end position="260"/>
    </location>
</feature>
<dbReference type="RefSeq" id="WP_129002647.1">
    <property type="nucleotide sequence ID" value="NZ_SDHZ01000001.1"/>
</dbReference>
<name>A0A4Q1DD39_9BACT</name>